<dbReference type="PANTHER" id="PTHR44809:SF1">
    <property type="entry name" value="PROTEIN O-MANNOSYL-TRANSFERASE TMTC1"/>
    <property type="match status" value="1"/>
</dbReference>
<proteinExistence type="predicted"/>
<keyword evidence="1" id="KW-0802">TPR repeat</keyword>
<feature type="repeat" description="TPR" evidence="1">
    <location>
        <begin position="304"/>
        <end position="337"/>
    </location>
</feature>
<dbReference type="InterPro" id="IPR011990">
    <property type="entry name" value="TPR-like_helical_dom_sf"/>
</dbReference>
<protein>
    <submittedName>
        <fullName evidence="2">Flp pilus assembly protein TadD</fullName>
    </submittedName>
</protein>
<dbReference type="SUPFAM" id="SSF48452">
    <property type="entry name" value="TPR-like"/>
    <property type="match status" value="1"/>
</dbReference>
<gene>
    <name evidence="2" type="ORF">QO018_005390</name>
</gene>
<dbReference type="RefSeq" id="WP_209989226.1">
    <property type="nucleotide sequence ID" value="NZ_JAGINO010000027.1"/>
</dbReference>
<dbReference type="SUPFAM" id="SSF53756">
    <property type="entry name" value="UDP-Glycosyltransferase/glycogen phosphorylase"/>
    <property type="match status" value="1"/>
</dbReference>
<organism evidence="2 3">
    <name type="scientific">Azospirillum picis</name>
    <dbReference type="NCBI Taxonomy" id="488438"/>
    <lineage>
        <taxon>Bacteria</taxon>
        <taxon>Pseudomonadati</taxon>
        <taxon>Pseudomonadota</taxon>
        <taxon>Alphaproteobacteria</taxon>
        <taxon>Rhodospirillales</taxon>
        <taxon>Azospirillaceae</taxon>
        <taxon>Azospirillum</taxon>
    </lineage>
</organism>
<dbReference type="EMBL" id="JAUSVU010000027">
    <property type="protein sequence ID" value="MDQ0536493.1"/>
    <property type="molecule type" value="Genomic_DNA"/>
</dbReference>
<dbReference type="Pfam" id="PF14559">
    <property type="entry name" value="TPR_19"/>
    <property type="match status" value="1"/>
</dbReference>
<dbReference type="InterPro" id="IPR019734">
    <property type="entry name" value="TPR_rpt"/>
</dbReference>
<reference evidence="2 3" key="1">
    <citation type="submission" date="2023-07" db="EMBL/GenBank/DDBJ databases">
        <title>Genomic Encyclopedia of Type Strains, Phase IV (KMG-IV): sequencing the most valuable type-strain genomes for metagenomic binning, comparative biology and taxonomic classification.</title>
        <authorList>
            <person name="Goeker M."/>
        </authorList>
    </citation>
    <scope>NUCLEOTIDE SEQUENCE [LARGE SCALE GENOMIC DNA]</scope>
    <source>
        <strain evidence="2 3">DSM 19922</strain>
    </source>
</reference>
<dbReference type="PANTHER" id="PTHR44809">
    <property type="match status" value="1"/>
</dbReference>
<dbReference type="PROSITE" id="PS50005">
    <property type="entry name" value="TPR"/>
    <property type="match status" value="3"/>
</dbReference>
<feature type="repeat" description="TPR" evidence="1">
    <location>
        <begin position="236"/>
        <end position="269"/>
    </location>
</feature>
<dbReference type="Proteomes" id="UP001244552">
    <property type="component" value="Unassembled WGS sequence"/>
</dbReference>
<dbReference type="InterPro" id="IPR052943">
    <property type="entry name" value="TMTC_O-mannosyl-trnsfr"/>
</dbReference>
<keyword evidence="3" id="KW-1185">Reference proteome</keyword>
<dbReference type="Gene3D" id="3.40.50.2000">
    <property type="entry name" value="Glycogen Phosphorylase B"/>
    <property type="match status" value="1"/>
</dbReference>
<comment type="caution">
    <text evidence="2">The sequence shown here is derived from an EMBL/GenBank/DDBJ whole genome shotgun (WGS) entry which is preliminary data.</text>
</comment>
<dbReference type="Gene3D" id="1.25.40.10">
    <property type="entry name" value="Tetratricopeptide repeat domain"/>
    <property type="match status" value="2"/>
</dbReference>
<evidence type="ECO:0000313" key="3">
    <source>
        <dbReference type="Proteomes" id="UP001244552"/>
    </source>
</evidence>
<evidence type="ECO:0000313" key="2">
    <source>
        <dbReference type="EMBL" id="MDQ0536493.1"/>
    </source>
</evidence>
<dbReference type="Pfam" id="PF13181">
    <property type="entry name" value="TPR_8"/>
    <property type="match status" value="1"/>
</dbReference>
<dbReference type="SMART" id="SM00028">
    <property type="entry name" value="TPR"/>
    <property type="match status" value="5"/>
</dbReference>
<evidence type="ECO:0000256" key="1">
    <source>
        <dbReference type="PROSITE-ProRule" id="PRU00339"/>
    </source>
</evidence>
<name>A0ABU0MTH6_9PROT</name>
<sequence length="660" mass="72767">MQQDQRIPNRSIGRIKGENPAVKARRILRPLLFQQRRIVIGVPEIGFQRDGCLEPPQPFGLAALGRLHTPQKACRLGLVGQAAQDGAANLPAFGHATGLIEGQREAERFDKAHAGGGWGMRHQEKRRQEWAGRPVDHPCCPRLHQAALTSHGGTRMAGAVFPIVENAFVQHFSKGMRHIDAERLHDAVSSLRCAAALRPDHPVPWFVLGMTLRTLGQNANASVALRAALRLRPEDPDALFHLASLLMEQGCTGKALPMLHRLVRLRPDHPDAAFMLGNALMAMEEPEQAEIAYRLAVLLKPDSPDTNNNLGGSMLAQCRPADAVESFRHAIRIDPTRPEHHKNLGICQLTAGEFEEGAREYEWRTGQAVWQWSRNFPGKPAWDGGPLAGKTILVHFEQGLGDSFQFIRYLSLLKARGARTIFECQPALKQVLASVPGVDVLVAQGEPLPAFDCCVSLMSLPFRCGTTLRTIPGGVPYLRPDSERTAHWEQEVAGRGRHGDFRVGIQWRADGDNRSIPLEHFESLAHIPGLRLYSVQQGIGLDQLDRLGEGMGIVSLPGRRGGAEGFVDTAAIVACLDLVVACDSVVANLAGAMGKPVFLALPWLADWRWMRLSDRTPWYPATRLFRMARRNDWDGTMERIAEAVRALIAAGGHEGERREP</sequence>
<accession>A0ABU0MTH6</accession>
<feature type="repeat" description="TPR" evidence="1">
    <location>
        <begin position="270"/>
        <end position="303"/>
    </location>
</feature>